<dbReference type="EMBL" id="CP002865">
    <property type="protein sequence ID" value="AEI37908.1"/>
    <property type="molecule type" value="Genomic_DNA"/>
</dbReference>
<dbReference type="SMR" id="F8ET04"/>
<dbReference type="HOGENOM" id="CLU_084726_0_0_5"/>
<dbReference type="NCBIfam" id="TIGR02593">
    <property type="entry name" value="CRISPR_cas5"/>
    <property type="match status" value="1"/>
</dbReference>
<sequence>MSDREFLLFRLKGPMAAFGEIAVGERRSLWDVPSKSAILGLVAAAKGLGRQDPKLLALDENLGFAVHRDVAPQKLRDFHTAQIPSEADRKKRQKAGQDISTRRGDLNTKDKLNTVISERFYQTDVAFTVALWAKSEKLVDLSLLGKFLKYPNFVLYLGRKSCPLSAPPYPKIMTASGLRKAFHFYNDDCPLKKKRDRYECERKQEPIWFETGAGLAEEEKQTSLIRVRRDALRNRALWQFSDRPEGQLPWEEPQNFAMSSVIGIEGLQ</sequence>
<dbReference type="RefSeq" id="WP_013934303.1">
    <property type="nucleotide sequence ID" value="NC_015709.1"/>
</dbReference>
<name>F8ET04_ZYMMT</name>
<dbReference type="NCBIfam" id="TIGR01868">
    <property type="entry name" value="casD_Cas5e"/>
    <property type="match status" value="1"/>
</dbReference>
<feature type="region of interest" description="Disordered" evidence="2">
    <location>
        <begin position="81"/>
        <end position="105"/>
    </location>
</feature>
<dbReference type="InterPro" id="IPR013422">
    <property type="entry name" value="CRISPR-assoc_prot_Cas5_N"/>
</dbReference>
<dbReference type="Gene3D" id="3.30.70.2660">
    <property type="match status" value="1"/>
</dbReference>
<dbReference type="GO" id="GO:0043571">
    <property type="term" value="P:maintenance of CRISPR repeat elements"/>
    <property type="evidence" value="ECO:0007669"/>
    <property type="project" value="InterPro"/>
</dbReference>
<organism evidence="3 4">
    <name type="scientific">Zymomonas mobilis subsp. pomaceae (strain ATCC 29192 / DSM 22645 / JCM 10191 / CCUG 17912 / NBRC 13757 / NCIMB 11200 / NRRL B-4491 / Barker I)</name>
    <dbReference type="NCBI Taxonomy" id="579138"/>
    <lineage>
        <taxon>Bacteria</taxon>
        <taxon>Pseudomonadati</taxon>
        <taxon>Pseudomonadota</taxon>
        <taxon>Alphaproteobacteria</taxon>
        <taxon>Sphingomonadales</taxon>
        <taxon>Zymomonadaceae</taxon>
        <taxon>Zymomonas</taxon>
    </lineage>
</organism>
<dbReference type="Proteomes" id="UP000000491">
    <property type="component" value="Chromosome"/>
</dbReference>
<dbReference type="Pfam" id="PF09704">
    <property type="entry name" value="Cas_Cas5d"/>
    <property type="match status" value="1"/>
</dbReference>
<dbReference type="GO" id="GO:0051607">
    <property type="term" value="P:defense response to virus"/>
    <property type="evidence" value="ECO:0007669"/>
    <property type="project" value="UniProtKB-KW"/>
</dbReference>
<dbReference type="AlphaFoldDB" id="F8ET04"/>
<dbReference type="KEGG" id="zmp:Zymop_1011"/>
<dbReference type="InterPro" id="IPR021124">
    <property type="entry name" value="CRISPR-assoc_prot_Cas5"/>
</dbReference>
<evidence type="ECO:0000256" key="2">
    <source>
        <dbReference type="SAM" id="MobiDB-lite"/>
    </source>
</evidence>
<reference evidence="3 4" key="1">
    <citation type="journal article" date="2011" name="J. Bacteriol.">
        <title>Genome sequence of the ethanol-producing Zymomonas mobilis subsp. pomaceae lectotype strain ATCC 29192.</title>
        <authorList>
            <person name="Kouvelis V.N."/>
            <person name="Davenport K.W."/>
            <person name="Brettin T.S."/>
            <person name="Bruce D."/>
            <person name="Detter C."/>
            <person name="Han C.S."/>
            <person name="Nolan M."/>
            <person name="Tapia R."/>
            <person name="Damoulaki A."/>
            <person name="Kyrpides N.C."/>
            <person name="Typas M.A."/>
            <person name="Pappas K.M."/>
        </authorList>
    </citation>
    <scope>NUCLEOTIDE SEQUENCE [LARGE SCALE GENOMIC DNA]</scope>
    <source>
        <strain evidence="4">ATCC 29192 / DSM 22645 / JCM 10191 / CCUG 17912 / NBRC 13757 / NCIMB 11200 / NRRL B-4491 / Barker I</strain>
    </source>
</reference>
<dbReference type="eggNOG" id="ENOG502Z8QG">
    <property type="taxonomic scope" value="Bacteria"/>
</dbReference>
<dbReference type="InterPro" id="IPR010147">
    <property type="entry name" value="CRISPR-assoc_prot_CasD"/>
</dbReference>
<accession>F8ET04</accession>
<evidence type="ECO:0000256" key="1">
    <source>
        <dbReference type="ARBA" id="ARBA00023118"/>
    </source>
</evidence>
<dbReference type="GO" id="GO:0003723">
    <property type="term" value="F:RNA binding"/>
    <property type="evidence" value="ECO:0007669"/>
    <property type="project" value="InterPro"/>
</dbReference>
<proteinExistence type="predicted"/>
<dbReference type="STRING" id="579138.Zymop_1011"/>
<keyword evidence="1" id="KW-0051">Antiviral defense</keyword>
<evidence type="ECO:0000313" key="4">
    <source>
        <dbReference type="Proteomes" id="UP000000491"/>
    </source>
</evidence>
<evidence type="ECO:0000313" key="3">
    <source>
        <dbReference type="EMBL" id="AEI37908.1"/>
    </source>
</evidence>
<gene>
    <name evidence="3" type="ordered locus">Zymop_1011</name>
</gene>
<dbReference type="CDD" id="cd09645">
    <property type="entry name" value="Cas5_I-E"/>
    <property type="match status" value="1"/>
</dbReference>
<protein>
    <submittedName>
        <fullName evidence="3">CRISPR-associated protein Cas5 family</fullName>
    </submittedName>
</protein>
<dbReference type="PATRIC" id="fig|579138.3.peg.1073"/>